<name>A0A1I7WY13_HETBA</name>
<dbReference type="AlphaFoldDB" id="A0A1I7WY13"/>
<evidence type="ECO:0000313" key="4">
    <source>
        <dbReference type="WBParaSite" id="Hba_10082"/>
    </source>
</evidence>
<evidence type="ECO:0000259" key="2">
    <source>
        <dbReference type="PROSITE" id="PS50026"/>
    </source>
</evidence>
<reference evidence="4" key="1">
    <citation type="submission" date="2016-11" db="UniProtKB">
        <authorList>
            <consortium name="WormBaseParasite"/>
        </authorList>
    </citation>
    <scope>IDENTIFICATION</scope>
</reference>
<evidence type="ECO:0000313" key="3">
    <source>
        <dbReference type="Proteomes" id="UP000095283"/>
    </source>
</evidence>
<accession>A0A1I7WY13</accession>
<keyword evidence="1" id="KW-0245">EGF-like domain</keyword>
<evidence type="ECO:0000256" key="1">
    <source>
        <dbReference type="PROSITE-ProRule" id="PRU00076"/>
    </source>
</evidence>
<sequence length="190" mass="22258">MFCEKRNVLPQKCYRHLHHSIRMHNSFRQNWRVRLIRNRAGHEENIVPTQRCAHLAHCSHRGDCLGTDDPLFPPVCRCFFLWTGKNCHQFGKLFYILTSVSAGPQQLVSTNHSVERKWRADPTHDELPCNDGHMFASKEKRKPHFISRLKTLVFTLFSSCLIKSFPMKAIFNEDNASKMNNKQTADNMYQ</sequence>
<dbReference type="InterPro" id="IPR000742">
    <property type="entry name" value="EGF"/>
</dbReference>
<dbReference type="Proteomes" id="UP000095283">
    <property type="component" value="Unplaced"/>
</dbReference>
<protein>
    <submittedName>
        <fullName evidence="4">EGF-like domain-containing protein</fullName>
    </submittedName>
</protein>
<keyword evidence="1" id="KW-1015">Disulfide bond</keyword>
<dbReference type="WBParaSite" id="Hba_10082">
    <property type="protein sequence ID" value="Hba_10082"/>
    <property type="gene ID" value="Hba_10082"/>
</dbReference>
<proteinExistence type="predicted"/>
<dbReference type="PROSITE" id="PS50026">
    <property type="entry name" value="EGF_3"/>
    <property type="match status" value="1"/>
</dbReference>
<feature type="domain" description="EGF-like" evidence="2">
    <location>
        <begin position="48"/>
        <end position="88"/>
    </location>
</feature>
<feature type="disulfide bond" evidence="1">
    <location>
        <begin position="78"/>
        <end position="87"/>
    </location>
</feature>
<organism evidence="3 4">
    <name type="scientific">Heterorhabditis bacteriophora</name>
    <name type="common">Entomopathogenic nematode worm</name>
    <dbReference type="NCBI Taxonomy" id="37862"/>
    <lineage>
        <taxon>Eukaryota</taxon>
        <taxon>Metazoa</taxon>
        <taxon>Ecdysozoa</taxon>
        <taxon>Nematoda</taxon>
        <taxon>Chromadorea</taxon>
        <taxon>Rhabditida</taxon>
        <taxon>Rhabditina</taxon>
        <taxon>Rhabditomorpha</taxon>
        <taxon>Strongyloidea</taxon>
        <taxon>Heterorhabditidae</taxon>
        <taxon>Heterorhabditis</taxon>
    </lineage>
</organism>
<keyword evidence="3" id="KW-1185">Reference proteome</keyword>
<comment type="caution">
    <text evidence="1">Lacks conserved residue(s) required for the propagation of feature annotation.</text>
</comment>
<dbReference type="PROSITE" id="PS00022">
    <property type="entry name" value="EGF_1"/>
    <property type="match status" value="1"/>
</dbReference>